<dbReference type="Proteomes" id="UP001596472">
    <property type="component" value="Unassembled WGS sequence"/>
</dbReference>
<organism evidence="2 3">
    <name type="scientific">Haloferula chungangensis</name>
    <dbReference type="NCBI Taxonomy" id="1048331"/>
    <lineage>
        <taxon>Bacteria</taxon>
        <taxon>Pseudomonadati</taxon>
        <taxon>Verrucomicrobiota</taxon>
        <taxon>Verrucomicrobiia</taxon>
        <taxon>Verrucomicrobiales</taxon>
        <taxon>Verrucomicrobiaceae</taxon>
        <taxon>Haloferula</taxon>
    </lineage>
</organism>
<dbReference type="InterPro" id="IPR029127">
    <property type="entry name" value="MvaI_BcnI"/>
</dbReference>
<evidence type="ECO:0000313" key="3">
    <source>
        <dbReference type="Proteomes" id="UP001596472"/>
    </source>
</evidence>
<keyword evidence="3" id="KW-1185">Reference proteome</keyword>
<dbReference type="EMBL" id="JBHTBS010000004">
    <property type="protein sequence ID" value="MFC7337332.1"/>
    <property type="molecule type" value="Genomic_DNA"/>
</dbReference>
<accession>A0ABW2L4N8</accession>
<dbReference type="Gene3D" id="3.40.210.20">
    <property type="entry name" value="MvaI/BcnI restriction endonuclease, catalytic domain"/>
    <property type="match status" value="1"/>
</dbReference>
<proteinExistence type="predicted"/>
<dbReference type="GO" id="GO:0004519">
    <property type="term" value="F:endonuclease activity"/>
    <property type="evidence" value="ECO:0007669"/>
    <property type="project" value="UniProtKB-KW"/>
</dbReference>
<feature type="domain" description="MvaI/BcnI restriction endonuclease" evidence="1">
    <location>
        <begin position="176"/>
        <end position="425"/>
    </location>
</feature>
<gene>
    <name evidence="2" type="ORF">ACFQY0_09110</name>
</gene>
<evidence type="ECO:0000313" key="2">
    <source>
        <dbReference type="EMBL" id="MFC7337332.1"/>
    </source>
</evidence>
<dbReference type="Pfam" id="PF15515">
    <property type="entry name" value="MvaI_BcnI"/>
    <property type="match status" value="1"/>
</dbReference>
<sequence>MRLDELKHAFLRAGATRLFAKTLAENDNSKNQVYFGPGFQALNLFPNNGIEPSSGSKNPIFKASLDFGWLTDNGEVVVAPNAKLILYPQYPEVRFSGFLKGCAAPPSALMASRLPGRILFLAVTSGNRIIGYVGDRASEAACELQSKSVEPTVGVFIELNLPSIPGQFDSRSTLLKELERINNLGWIRSKQLDSHGVFKPCRAVQCGGYTLEAELGISKNSVGEPDFLGWEVKQHSVPKFGSLGAAITLMTPEPTGGVYKDQGVEVFIRRFGYPDKNGKPDRLNFGGIHRVGIPQASTELTLTLIGYDSGKNQISDSSGSMALVAPSGEVAASWDFSGLLAHWSTKHTRAVYVPSIRKIDSDWYYAYGPQVRLAQRTDPLRLLFSLAAGVVYYDPGIKLENISTKPKVKRRSQFRVASKNISSLYETVETVSVSEA</sequence>
<keyword evidence="2" id="KW-0378">Hydrolase</keyword>
<keyword evidence="2" id="KW-0540">Nuclease</keyword>
<reference evidence="3" key="1">
    <citation type="journal article" date="2019" name="Int. J. Syst. Evol. Microbiol.">
        <title>The Global Catalogue of Microorganisms (GCM) 10K type strain sequencing project: providing services to taxonomists for standard genome sequencing and annotation.</title>
        <authorList>
            <consortium name="The Broad Institute Genomics Platform"/>
            <consortium name="The Broad Institute Genome Sequencing Center for Infectious Disease"/>
            <person name="Wu L."/>
            <person name="Ma J."/>
        </authorList>
    </citation>
    <scope>NUCLEOTIDE SEQUENCE [LARGE SCALE GENOMIC DNA]</scope>
    <source>
        <strain evidence="3">CGMCC 4.1467</strain>
    </source>
</reference>
<evidence type="ECO:0000259" key="1">
    <source>
        <dbReference type="Pfam" id="PF15515"/>
    </source>
</evidence>
<comment type="caution">
    <text evidence="2">The sequence shown here is derived from an EMBL/GenBank/DDBJ whole genome shotgun (WGS) entry which is preliminary data.</text>
</comment>
<keyword evidence="2" id="KW-0255">Endonuclease</keyword>
<dbReference type="RefSeq" id="WP_379711525.1">
    <property type="nucleotide sequence ID" value="NZ_JBHTBS010000004.1"/>
</dbReference>
<protein>
    <submittedName>
        <fullName evidence="2">MvaI/BcnI family restriction endonuclease</fullName>
    </submittedName>
</protein>
<dbReference type="InterPro" id="IPR043004">
    <property type="entry name" value="MvaI_BcnI_cat"/>
</dbReference>
<name>A0ABW2L4N8_9BACT</name>